<comment type="caution">
    <text evidence="1">The sequence shown here is derived from an EMBL/GenBank/DDBJ whole genome shotgun (WGS) entry which is preliminary data.</text>
</comment>
<dbReference type="AlphaFoldDB" id="A0A2N5MZM5"/>
<proteinExistence type="predicted"/>
<accession>A0A2N5MZM5</accession>
<dbReference type="EMBL" id="NFEZ01000005">
    <property type="protein sequence ID" value="PLT43540.1"/>
    <property type="molecule type" value="Genomic_DNA"/>
</dbReference>
<sequence length="111" mass="13504">MEHELYAQGIDAEYVVTTAYPEYRWMTWFFNYRVIEIKRENGPYVYRISEGFPDEEGYRNTFSSFEEACQELTELYSYQPSYEDDMDKFLAFWRDVPRPPAPENDTDRLFE</sequence>
<dbReference type="Proteomes" id="UP000234789">
    <property type="component" value="Unassembled WGS sequence"/>
</dbReference>
<reference evidence="1 2" key="1">
    <citation type="submission" date="2017-05" db="EMBL/GenBank/DDBJ databases">
        <title>Functional genome analysis of Paenibacillus pasadenensis strain R16: insights on endophytic life style and antifungal activity.</title>
        <authorList>
            <person name="Passera A."/>
            <person name="Marcolungo L."/>
            <person name="Casati P."/>
            <person name="Brasca M."/>
            <person name="Quaglino F."/>
            <person name="Delledonne M."/>
        </authorList>
    </citation>
    <scope>NUCLEOTIDE SEQUENCE [LARGE SCALE GENOMIC DNA]</scope>
    <source>
        <strain evidence="1 2">R16</strain>
    </source>
</reference>
<organism evidence="1 2">
    <name type="scientific">Paenibacillus pasadenensis</name>
    <dbReference type="NCBI Taxonomy" id="217090"/>
    <lineage>
        <taxon>Bacteria</taxon>
        <taxon>Bacillati</taxon>
        <taxon>Bacillota</taxon>
        <taxon>Bacilli</taxon>
        <taxon>Bacillales</taxon>
        <taxon>Paenibacillaceae</taxon>
        <taxon>Paenibacillus</taxon>
    </lineage>
</organism>
<evidence type="ECO:0000313" key="1">
    <source>
        <dbReference type="EMBL" id="PLT43540.1"/>
    </source>
</evidence>
<evidence type="ECO:0000313" key="2">
    <source>
        <dbReference type="Proteomes" id="UP000234789"/>
    </source>
</evidence>
<keyword evidence="2" id="KW-1185">Reference proteome</keyword>
<protein>
    <submittedName>
        <fullName evidence="1">Uncharacterized protein</fullName>
    </submittedName>
</protein>
<gene>
    <name evidence="1" type="ORF">B8V81_5080</name>
</gene>
<name>A0A2N5MZM5_9BACL</name>